<reference evidence="5" key="1">
    <citation type="submission" date="2023-08" db="EMBL/GenBank/DDBJ databases">
        <title>Black Yeasts Isolated from many extreme environments.</title>
        <authorList>
            <person name="Coleine C."/>
            <person name="Stajich J.E."/>
            <person name="Selbmann L."/>
        </authorList>
    </citation>
    <scope>NUCLEOTIDE SEQUENCE</scope>
    <source>
        <strain evidence="5">CCFEE 5810</strain>
    </source>
</reference>
<keyword evidence="3" id="KW-0560">Oxidoreductase</keyword>
<dbReference type="SUPFAM" id="SSF50129">
    <property type="entry name" value="GroES-like"/>
    <property type="match status" value="1"/>
</dbReference>
<dbReference type="Pfam" id="PF00107">
    <property type="entry name" value="ADH_zinc_N"/>
    <property type="match status" value="1"/>
</dbReference>
<comment type="caution">
    <text evidence="5">The sequence shown here is derived from an EMBL/GenBank/DDBJ whole genome shotgun (WGS) entry which is preliminary data.</text>
</comment>
<name>A0AAN7WC51_9PEZI</name>
<evidence type="ECO:0000256" key="1">
    <source>
        <dbReference type="ARBA" id="ARBA00008072"/>
    </source>
</evidence>
<evidence type="ECO:0000256" key="2">
    <source>
        <dbReference type="ARBA" id="ARBA00011245"/>
    </source>
</evidence>
<gene>
    <name evidence="5" type="ORF">LTR97_006032</name>
</gene>
<evidence type="ECO:0000313" key="6">
    <source>
        <dbReference type="Proteomes" id="UP001310594"/>
    </source>
</evidence>
<dbReference type="PANTHER" id="PTHR45348">
    <property type="entry name" value="HYPOTHETICAL OXIDOREDUCTASE (EUROFUNG)"/>
    <property type="match status" value="1"/>
</dbReference>
<dbReference type="InterPro" id="IPR013149">
    <property type="entry name" value="ADH-like_C"/>
</dbReference>
<organism evidence="5 6">
    <name type="scientific">Elasticomyces elasticus</name>
    <dbReference type="NCBI Taxonomy" id="574655"/>
    <lineage>
        <taxon>Eukaryota</taxon>
        <taxon>Fungi</taxon>
        <taxon>Dikarya</taxon>
        <taxon>Ascomycota</taxon>
        <taxon>Pezizomycotina</taxon>
        <taxon>Dothideomycetes</taxon>
        <taxon>Dothideomycetidae</taxon>
        <taxon>Mycosphaerellales</taxon>
        <taxon>Teratosphaeriaceae</taxon>
        <taxon>Elasticomyces</taxon>
    </lineage>
</organism>
<comment type="similarity">
    <text evidence="1">Belongs to the zinc-containing alcohol dehydrogenase family.</text>
</comment>
<dbReference type="InterPro" id="IPR013154">
    <property type="entry name" value="ADH-like_N"/>
</dbReference>
<evidence type="ECO:0000313" key="5">
    <source>
        <dbReference type="EMBL" id="KAK5699898.1"/>
    </source>
</evidence>
<comment type="subunit">
    <text evidence="2">Monomer.</text>
</comment>
<dbReference type="PANTHER" id="PTHR45348:SF2">
    <property type="entry name" value="ZINC-TYPE ALCOHOL DEHYDROGENASE-LIKE PROTEIN C2E1P3.01"/>
    <property type="match status" value="1"/>
</dbReference>
<dbReference type="InterPro" id="IPR047122">
    <property type="entry name" value="Trans-enoyl_RdTase-like"/>
</dbReference>
<sequence>MAQHIATRPHNVAAWALGPKQRTLVVGSAKYSSPQKGYVAIQVIDVAVNPIDWILQDSDLFGLNYPAVFGFDVAGDIIELGEGVDDLHVGQRVIAHCAGGKAPALGGFQKLVTVQRSAVAELPYNIATSRGVVLPLGISTAAAGLYQEGFLALPLPTQKPEPVERTVLIWGGSSSVGSCAIQLATASGLDVVVTASPKNFDYCKNLGAKQCFDYRDKDVEDQIVKALEGKTVVGAYHAVGPDGAVQACARIVDRTKGKAIVVTVRGIPDHGIPSSVRAKAIASSAIFTNEIGPYIWRKFLPKALETGVIVPAPDPLVVGEELRSVQLGLDKQKADVSAAKIVITGIS</sequence>
<dbReference type="Gene3D" id="3.90.180.10">
    <property type="entry name" value="Medium-chain alcohol dehydrogenases, catalytic domain"/>
    <property type="match status" value="1"/>
</dbReference>
<evidence type="ECO:0000259" key="4">
    <source>
        <dbReference type="SMART" id="SM00829"/>
    </source>
</evidence>
<accession>A0AAN7WC51</accession>
<dbReference type="InterPro" id="IPR020843">
    <property type="entry name" value="ER"/>
</dbReference>
<dbReference type="AlphaFoldDB" id="A0AAN7WC51"/>
<dbReference type="SUPFAM" id="SSF51735">
    <property type="entry name" value="NAD(P)-binding Rossmann-fold domains"/>
    <property type="match status" value="1"/>
</dbReference>
<dbReference type="Proteomes" id="UP001310594">
    <property type="component" value="Unassembled WGS sequence"/>
</dbReference>
<dbReference type="SMART" id="SM00829">
    <property type="entry name" value="PKS_ER"/>
    <property type="match status" value="1"/>
</dbReference>
<dbReference type="CDD" id="cd08249">
    <property type="entry name" value="enoyl_reductase_like"/>
    <property type="match status" value="1"/>
</dbReference>
<dbReference type="Gene3D" id="3.40.50.720">
    <property type="entry name" value="NAD(P)-binding Rossmann-like Domain"/>
    <property type="match status" value="1"/>
</dbReference>
<proteinExistence type="inferred from homology"/>
<dbReference type="GO" id="GO:0016651">
    <property type="term" value="F:oxidoreductase activity, acting on NAD(P)H"/>
    <property type="evidence" value="ECO:0007669"/>
    <property type="project" value="InterPro"/>
</dbReference>
<dbReference type="EMBL" id="JAVRQU010000008">
    <property type="protein sequence ID" value="KAK5699898.1"/>
    <property type="molecule type" value="Genomic_DNA"/>
</dbReference>
<feature type="domain" description="Enoyl reductase (ER)" evidence="4">
    <location>
        <begin position="20"/>
        <end position="282"/>
    </location>
</feature>
<protein>
    <recommendedName>
        <fullName evidence="4">Enoyl reductase (ER) domain-containing protein</fullName>
    </recommendedName>
</protein>
<dbReference type="InterPro" id="IPR036291">
    <property type="entry name" value="NAD(P)-bd_dom_sf"/>
</dbReference>
<evidence type="ECO:0000256" key="3">
    <source>
        <dbReference type="ARBA" id="ARBA00023002"/>
    </source>
</evidence>
<dbReference type="Pfam" id="PF08240">
    <property type="entry name" value="ADH_N"/>
    <property type="match status" value="1"/>
</dbReference>
<dbReference type="InterPro" id="IPR011032">
    <property type="entry name" value="GroES-like_sf"/>
</dbReference>